<proteinExistence type="predicted"/>
<dbReference type="Gene3D" id="1.10.260.40">
    <property type="entry name" value="lambda repressor-like DNA-binding domains"/>
    <property type="match status" value="1"/>
</dbReference>
<evidence type="ECO:0000259" key="1">
    <source>
        <dbReference type="PROSITE" id="PS50943"/>
    </source>
</evidence>
<dbReference type="GO" id="GO:0003677">
    <property type="term" value="F:DNA binding"/>
    <property type="evidence" value="ECO:0007669"/>
    <property type="project" value="InterPro"/>
</dbReference>
<dbReference type="SMART" id="SM00530">
    <property type="entry name" value="HTH_XRE"/>
    <property type="match status" value="1"/>
</dbReference>
<evidence type="ECO:0000313" key="2">
    <source>
        <dbReference type="EMBL" id="OUN02571.1"/>
    </source>
</evidence>
<dbReference type="RefSeq" id="WP_087402931.1">
    <property type="nucleotide sequence ID" value="NZ_NFHB01000007.1"/>
</dbReference>
<dbReference type="GeneID" id="59809525"/>
<comment type="caution">
    <text evidence="2">The sequence shown here is derived from an EMBL/GenBank/DDBJ whole genome shotgun (WGS) entry which is preliminary data.</text>
</comment>
<dbReference type="AlphaFoldDB" id="A0A1Y3QSB0"/>
<feature type="domain" description="HTH cro/C1-type" evidence="1">
    <location>
        <begin position="20"/>
        <end position="72"/>
    </location>
</feature>
<organism evidence="2 3">
    <name type="scientific">Alistipes onderdonkii</name>
    <dbReference type="NCBI Taxonomy" id="328813"/>
    <lineage>
        <taxon>Bacteria</taxon>
        <taxon>Pseudomonadati</taxon>
        <taxon>Bacteroidota</taxon>
        <taxon>Bacteroidia</taxon>
        <taxon>Bacteroidales</taxon>
        <taxon>Rikenellaceae</taxon>
        <taxon>Alistipes</taxon>
    </lineage>
</organism>
<protein>
    <submittedName>
        <fullName evidence="2">Transcriptional regulator</fullName>
    </submittedName>
</protein>
<accession>A0A1Y3QSB0</accession>
<gene>
    <name evidence="2" type="ORF">B5G41_11000</name>
</gene>
<dbReference type="PROSITE" id="PS50943">
    <property type="entry name" value="HTH_CROC1"/>
    <property type="match status" value="1"/>
</dbReference>
<dbReference type="InterPro" id="IPR001387">
    <property type="entry name" value="Cro/C1-type_HTH"/>
</dbReference>
<dbReference type="CDD" id="cd00093">
    <property type="entry name" value="HTH_XRE"/>
    <property type="match status" value="1"/>
</dbReference>
<name>A0A1Y3QSB0_9BACT</name>
<sequence>MEQKKQRRDEELLQKIILRVKELRRLHDHQSQEELAEATGLGIAQLESGKNFPNLTTITIICKFYNVTLDEFFAPLNYPPKDK</sequence>
<dbReference type="InterPro" id="IPR010982">
    <property type="entry name" value="Lambda_DNA-bd_dom_sf"/>
</dbReference>
<dbReference type="Pfam" id="PF01381">
    <property type="entry name" value="HTH_3"/>
    <property type="match status" value="1"/>
</dbReference>
<dbReference type="EMBL" id="NFHB01000007">
    <property type="protein sequence ID" value="OUN02571.1"/>
    <property type="molecule type" value="Genomic_DNA"/>
</dbReference>
<dbReference type="Proteomes" id="UP000195772">
    <property type="component" value="Unassembled WGS sequence"/>
</dbReference>
<evidence type="ECO:0000313" key="3">
    <source>
        <dbReference type="Proteomes" id="UP000195772"/>
    </source>
</evidence>
<reference evidence="3" key="1">
    <citation type="submission" date="2017-04" db="EMBL/GenBank/DDBJ databases">
        <title>Function of individual gut microbiota members based on whole genome sequencing of pure cultures obtained from chicken caecum.</title>
        <authorList>
            <person name="Medvecky M."/>
            <person name="Cejkova D."/>
            <person name="Polansky O."/>
            <person name="Karasova D."/>
            <person name="Kubasova T."/>
            <person name="Cizek A."/>
            <person name="Rychlik I."/>
        </authorList>
    </citation>
    <scope>NUCLEOTIDE SEQUENCE [LARGE SCALE GENOMIC DNA]</scope>
    <source>
        <strain evidence="3">An90</strain>
    </source>
</reference>
<dbReference type="SUPFAM" id="SSF47413">
    <property type="entry name" value="lambda repressor-like DNA-binding domains"/>
    <property type="match status" value="1"/>
</dbReference>
<dbReference type="OrthoDB" id="1003589at2"/>